<sequence>MFLVVLLVSSSFYFCTSFYLSWFRLFQFVLSLCFPPCCEGQSIAAYGMLGAKELRLLGGDNVC</sequence>
<keyword evidence="2" id="KW-1185">Reference proteome</keyword>
<proteinExistence type="predicted"/>
<dbReference type="InParanoid" id="A0A061G987"/>
<protein>
    <submittedName>
        <fullName evidence="1">Uncharacterized protein</fullName>
    </submittedName>
</protein>
<evidence type="ECO:0000313" key="2">
    <source>
        <dbReference type="Proteomes" id="UP000026915"/>
    </source>
</evidence>
<dbReference type="AlphaFoldDB" id="A0A061G987"/>
<dbReference type="Gramene" id="EOY25682">
    <property type="protein sequence ID" value="EOY25682"/>
    <property type="gene ID" value="TCM_027068"/>
</dbReference>
<reference evidence="1 2" key="1">
    <citation type="journal article" date="2013" name="Genome Biol.">
        <title>The genome sequence of the most widely cultivated cacao type and its use to identify candidate genes regulating pod color.</title>
        <authorList>
            <person name="Motamayor J.C."/>
            <person name="Mockaitis K."/>
            <person name="Schmutz J."/>
            <person name="Haiminen N."/>
            <person name="Iii D.L."/>
            <person name="Cornejo O."/>
            <person name="Findley S.D."/>
            <person name="Zheng P."/>
            <person name="Utro F."/>
            <person name="Royaert S."/>
            <person name="Saski C."/>
            <person name="Jenkins J."/>
            <person name="Podicheti R."/>
            <person name="Zhao M."/>
            <person name="Scheffler B.E."/>
            <person name="Stack J.C."/>
            <person name="Feltus F.A."/>
            <person name="Mustiga G.M."/>
            <person name="Amores F."/>
            <person name="Phillips W."/>
            <person name="Marelli J.P."/>
            <person name="May G.D."/>
            <person name="Shapiro H."/>
            <person name="Ma J."/>
            <person name="Bustamante C.D."/>
            <person name="Schnell R.J."/>
            <person name="Main D."/>
            <person name="Gilbert D."/>
            <person name="Parida L."/>
            <person name="Kuhn D.N."/>
        </authorList>
    </citation>
    <scope>NUCLEOTIDE SEQUENCE [LARGE SCALE GENOMIC DNA]</scope>
    <source>
        <strain evidence="2">cv. Matina 1-6</strain>
    </source>
</reference>
<name>A0A061G987_THECC</name>
<dbReference type="EMBL" id="CM001884">
    <property type="protein sequence ID" value="EOY25682.1"/>
    <property type="molecule type" value="Genomic_DNA"/>
</dbReference>
<organism evidence="1 2">
    <name type="scientific">Theobroma cacao</name>
    <name type="common">Cacao</name>
    <name type="synonym">Cocoa</name>
    <dbReference type="NCBI Taxonomy" id="3641"/>
    <lineage>
        <taxon>Eukaryota</taxon>
        <taxon>Viridiplantae</taxon>
        <taxon>Streptophyta</taxon>
        <taxon>Embryophyta</taxon>
        <taxon>Tracheophyta</taxon>
        <taxon>Spermatophyta</taxon>
        <taxon>Magnoliopsida</taxon>
        <taxon>eudicotyledons</taxon>
        <taxon>Gunneridae</taxon>
        <taxon>Pentapetalae</taxon>
        <taxon>rosids</taxon>
        <taxon>malvids</taxon>
        <taxon>Malvales</taxon>
        <taxon>Malvaceae</taxon>
        <taxon>Byttnerioideae</taxon>
        <taxon>Theobroma</taxon>
    </lineage>
</organism>
<gene>
    <name evidence="1" type="ORF">TCM_027068</name>
</gene>
<accession>A0A061G987</accession>
<dbReference type="HOGENOM" id="CLU_2890341_0_0_1"/>
<dbReference type="Proteomes" id="UP000026915">
    <property type="component" value="Chromosome 6"/>
</dbReference>
<evidence type="ECO:0000313" key="1">
    <source>
        <dbReference type="EMBL" id="EOY25682.1"/>
    </source>
</evidence>